<evidence type="ECO:0008006" key="4">
    <source>
        <dbReference type="Google" id="ProtNLM"/>
    </source>
</evidence>
<evidence type="ECO:0000313" key="2">
    <source>
        <dbReference type="EMBL" id="KAK7014180.1"/>
    </source>
</evidence>
<dbReference type="AlphaFoldDB" id="A0AAW0AMJ2"/>
<evidence type="ECO:0000313" key="3">
    <source>
        <dbReference type="Proteomes" id="UP001362999"/>
    </source>
</evidence>
<name>A0AAW0AMJ2_9AGAR</name>
<accession>A0AAW0AMJ2</accession>
<feature type="region of interest" description="Disordered" evidence="1">
    <location>
        <begin position="802"/>
        <end position="861"/>
    </location>
</feature>
<feature type="compositionally biased region" description="Polar residues" evidence="1">
    <location>
        <begin position="680"/>
        <end position="695"/>
    </location>
</feature>
<proteinExistence type="predicted"/>
<dbReference type="EMBL" id="JAWWNJ010000057">
    <property type="protein sequence ID" value="KAK7014180.1"/>
    <property type="molecule type" value="Genomic_DNA"/>
</dbReference>
<protein>
    <recommendedName>
        <fullName evidence="4">MULE transposase domain-containing protein</fullName>
    </recommendedName>
</protein>
<feature type="region of interest" description="Disordered" evidence="1">
    <location>
        <begin position="584"/>
        <end position="607"/>
    </location>
</feature>
<reference evidence="2 3" key="1">
    <citation type="journal article" date="2024" name="J Genomics">
        <title>Draft genome sequencing and assembly of Favolaschia claudopus CIRM-BRFM 2984 isolated from oak limbs.</title>
        <authorList>
            <person name="Navarro D."/>
            <person name="Drula E."/>
            <person name="Chaduli D."/>
            <person name="Cazenave R."/>
            <person name="Ahrendt S."/>
            <person name="Wang J."/>
            <person name="Lipzen A."/>
            <person name="Daum C."/>
            <person name="Barry K."/>
            <person name="Grigoriev I.V."/>
            <person name="Favel A."/>
            <person name="Rosso M.N."/>
            <person name="Martin F."/>
        </authorList>
    </citation>
    <scope>NUCLEOTIDE SEQUENCE [LARGE SCALE GENOMIC DNA]</scope>
    <source>
        <strain evidence="2 3">CIRM-BRFM 2984</strain>
    </source>
</reference>
<keyword evidence="3" id="KW-1185">Reference proteome</keyword>
<gene>
    <name evidence="2" type="ORF">R3P38DRAFT_3322138</name>
</gene>
<sequence length="861" mass="97003">MEPIRTSLSCPEPEISATWHKLLPHVPPLTSLLKALRISEDAKLVIDQQARSLGLDCRRFGPEQIQQDEALELITSLNMHIPTEVKHDARSKLVIVSSDHNSVNWYDPVKKKADPTNLVKFKRWRRLYQCMAGSDNTTGHHAGKRRDMSWQDVGCPFFVKLTSTHHGKKDDLMILTIDEIFGEFTHSAACQALTEMEHNPRVPLHPELRQYAISLLEIRAAPQDNLHLWFRSLNPQPPDPRLSASCLFYSPHIIGETDRFHLILSTPEQKLLAWKYAHKQQVLMDLTFGICSGRVLLALLMAINDQNHGIPIAAFLFSAKPEAKAVHADHNTALLQKLLGEWKKGMGRYEAGEDFEIAVGNTDNDARERTALQETWAAIMLLLCMFHVWQAWRNGLIKHLRGIPKGEDREEVRQRLGKFLMRLLKDIDIYEDAVAHYNAEICYFKALTAKRTALQKQQGNAGLSFLSYFQSYLKLRDFWLAWQPHASLGVPLTAIARTNNHLESFNGRIKGKFFAHHMCGGRLPRLDYWILVYITEVLPNFFAEWAERRALANYYTDLRHLPSSASAPTTIQFDSCRQTINSDTLTSPSITTSSPPPLPKPATVSEAHSNAEEWVKQVLPMTLAADSAVALDPCADTMLRELEADAEEEYFEAVKEKEVEEMEISCHEISLDANLPDSPSGPSTLPDNQLHSNLLSPHHCRFPSDSGSSSSSISLADFALDSTEILLDLNGIEPSPSDNSDSDSEFNFDLEDVKQKNGARQEDDLAATIRKLLDLGVARETLQRHISDSIGEQLFRAIPPEISPQLLPSHDPHHRTEHTTSFPSVLLPLPPIPKIPDHSHPKLAPFDPQPKHAQYASHGTR</sequence>
<evidence type="ECO:0000256" key="1">
    <source>
        <dbReference type="SAM" id="MobiDB-lite"/>
    </source>
</evidence>
<comment type="caution">
    <text evidence="2">The sequence shown here is derived from an EMBL/GenBank/DDBJ whole genome shotgun (WGS) entry which is preliminary data.</text>
</comment>
<dbReference type="Proteomes" id="UP001362999">
    <property type="component" value="Unassembled WGS sequence"/>
</dbReference>
<feature type="region of interest" description="Disordered" evidence="1">
    <location>
        <begin position="674"/>
        <end position="706"/>
    </location>
</feature>
<feature type="compositionally biased region" description="Low complexity" evidence="1">
    <location>
        <begin position="584"/>
        <end position="593"/>
    </location>
</feature>
<organism evidence="2 3">
    <name type="scientific">Favolaschia claudopus</name>
    <dbReference type="NCBI Taxonomy" id="2862362"/>
    <lineage>
        <taxon>Eukaryota</taxon>
        <taxon>Fungi</taxon>
        <taxon>Dikarya</taxon>
        <taxon>Basidiomycota</taxon>
        <taxon>Agaricomycotina</taxon>
        <taxon>Agaricomycetes</taxon>
        <taxon>Agaricomycetidae</taxon>
        <taxon>Agaricales</taxon>
        <taxon>Marasmiineae</taxon>
        <taxon>Mycenaceae</taxon>
        <taxon>Favolaschia</taxon>
    </lineage>
</organism>